<dbReference type="EMBL" id="JAUIZM010000005">
    <property type="protein sequence ID" value="KAK1381726.1"/>
    <property type="molecule type" value="Genomic_DNA"/>
</dbReference>
<sequence length="438" mass="48780">MDQNQKNLYLSAIGVGIGVGIGLASGQAVSKWTGGSDSSAITPPIMEQEMLNLIVDGRDSKVTFDDFPYYLSSNPNSSDYPTIILLTSAGFVYLKNYNFSKHTRNLAPASRTILLSGPAELYQQMLAKALAHYFQAKLLSLDITDFSLKIQGKYGAGNKQNITYFTGFTRSISETTLARMSGLFGSLAALQPREDQSKGTLRRQRSIDAGLSQSEGTPPMLRRNSSASANLNNIMSSSTYSKPAPLKRTSSLSLDEKLFLQTLYKVLISISKTNPIILYLRDVDKLLCRSQRMYVLFQKMLKKLSGSVMILGSHISDPGDDYSKVDERLTSVFSYTIEIKAPEDEYQHVSWKSQLEEDMKMIQYQDNRNHITEVLAANDLDCDDLGSICLADTMIISNYIEEIVVSAISYHLMNTKDPDYRNGKLVISSERSVHYSIT</sequence>
<evidence type="ECO:0000313" key="6">
    <source>
        <dbReference type="EMBL" id="KAK1381726.1"/>
    </source>
</evidence>
<feature type="transmembrane region" description="Helical" evidence="4">
    <location>
        <begin position="7"/>
        <end position="29"/>
    </location>
</feature>
<dbReference type="PANTHER" id="PTHR45644">
    <property type="entry name" value="AAA ATPASE, PUTATIVE (AFU_ORTHOLOGUE AFUA_2G12920)-RELATED-RELATED"/>
    <property type="match status" value="1"/>
</dbReference>
<keyword evidence="4" id="KW-0472">Membrane</keyword>
<evidence type="ECO:0000256" key="2">
    <source>
        <dbReference type="ARBA" id="ARBA00022840"/>
    </source>
</evidence>
<keyword evidence="4" id="KW-0812">Transmembrane</keyword>
<keyword evidence="1" id="KW-0547">Nucleotide-binding</keyword>
<dbReference type="InterPro" id="IPR027417">
    <property type="entry name" value="P-loop_NTPase"/>
</dbReference>
<dbReference type="InterPro" id="IPR051701">
    <property type="entry name" value="Mito_OM_Translocase_MSP1"/>
</dbReference>
<keyword evidence="4" id="KW-1133">Transmembrane helix</keyword>
<dbReference type="PANTHER" id="PTHR45644:SF76">
    <property type="entry name" value="AAA+ ATPASE DOMAIN-CONTAINING PROTEIN"/>
    <property type="match status" value="1"/>
</dbReference>
<protein>
    <submittedName>
        <fullName evidence="6">Transitional endoplasmic reticulum ATPase-like</fullName>
    </submittedName>
</protein>
<dbReference type="GO" id="GO:0005524">
    <property type="term" value="F:ATP binding"/>
    <property type="evidence" value="ECO:0007669"/>
    <property type="project" value="UniProtKB-KW"/>
</dbReference>
<evidence type="ECO:0000256" key="1">
    <source>
        <dbReference type="ARBA" id="ARBA00022741"/>
    </source>
</evidence>
<gene>
    <name evidence="6" type="ORF">POM88_019461</name>
</gene>
<evidence type="ECO:0000313" key="7">
    <source>
        <dbReference type="Proteomes" id="UP001237642"/>
    </source>
</evidence>
<dbReference type="InterPro" id="IPR056653">
    <property type="entry name" value="DUF7751"/>
</dbReference>
<dbReference type="SUPFAM" id="SSF52540">
    <property type="entry name" value="P-loop containing nucleoside triphosphate hydrolases"/>
    <property type="match status" value="1"/>
</dbReference>
<feature type="region of interest" description="Disordered" evidence="3">
    <location>
        <begin position="194"/>
        <end position="225"/>
    </location>
</feature>
<keyword evidence="2" id="KW-0067">ATP-binding</keyword>
<dbReference type="GO" id="GO:0005741">
    <property type="term" value="C:mitochondrial outer membrane"/>
    <property type="evidence" value="ECO:0007669"/>
    <property type="project" value="TreeGrafter"/>
</dbReference>
<feature type="domain" description="DUF7751" evidence="5">
    <location>
        <begin position="380"/>
        <end position="430"/>
    </location>
</feature>
<comment type="caution">
    <text evidence="6">The sequence shown here is derived from an EMBL/GenBank/DDBJ whole genome shotgun (WGS) entry which is preliminary data.</text>
</comment>
<dbReference type="Pfam" id="PF24933">
    <property type="entry name" value="DUF7751"/>
    <property type="match status" value="1"/>
</dbReference>
<dbReference type="AlphaFoldDB" id="A0AAD8I9Y4"/>
<name>A0AAD8I9Y4_9APIA</name>
<evidence type="ECO:0000256" key="4">
    <source>
        <dbReference type="SAM" id="Phobius"/>
    </source>
</evidence>
<organism evidence="6 7">
    <name type="scientific">Heracleum sosnowskyi</name>
    <dbReference type="NCBI Taxonomy" id="360622"/>
    <lineage>
        <taxon>Eukaryota</taxon>
        <taxon>Viridiplantae</taxon>
        <taxon>Streptophyta</taxon>
        <taxon>Embryophyta</taxon>
        <taxon>Tracheophyta</taxon>
        <taxon>Spermatophyta</taxon>
        <taxon>Magnoliopsida</taxon>
        <taxon>eudicotyledons</taxon>
        <taxon>Gunneridae</taxon>
        <taxon>Pentapetalae</taxon>
        <taxon>asterids</taxon>
        <taxon>campanulids</taxon>
        <taxon>Apiales</taxon>
        <taxon>Apiaceae</taxon>
        <taxon>Apioideae</taxon>
        <taxon>apioid superclade</taxon>
        <taxon>Tordylieae</taxon>
        <taxon>Tordyliinae</taxon>
        <taxon>Heracleum</taxon>
    </lineage>
</organism>
<evidence type="ECO:0000256" key="3">
    <source>
        <dbReference type="SAM" id="MobiDB-lite"/>
    </source>
</evidence>
<keyword evidence="7" id="KW-1185">Reference proteome</keyword>
<evidence type="ECO:0000259" key="5">
    <source>
        <dbReference type="Pfam" id="PF24933"/>
    </source>
</evidence>
<reference evidence="6" key="2">
    <citation type="submission" date="2023-05" db="EMBL/GenBank/DDBJ databases">
        <authorList>
            <person name="Schelkunov M.I."/>
        </authorList>
    </citation>
    <scope>NUCLEOTIDE SEQUENCE</scope>
    <source>
        <strain evidence="6">Hsosn_3</strain>
        <tissue evidence="6">Leaf</tissue>
    </source>
</reference>
<proteinExistence type="predicted"/>
<dbReference type="Proteomes" id="UP001237642">
    <property type="component" value="Unassembled WGS sequence"/>
</dbReference>
<reference evidence="6" key="1">
    <citation type="submission" date="2023-02" db="EMBL/GenBank/DDBJ databases">
        <title>Genome of toxic invasive species Heracleum sosnowskyi carries increased number of genes despite the absence of recent whole-genome duplications.</title>
        <authorList>
            <person name="Schelkunov M."/>
            <person name="Shtratnikova V."/>
            <person name="Makarenko M."/>
            <person name="Klepikova A."/>
            <person name="Omelchenko D."/>
            <person name="Novikova G."/>
            <person name="Obukhova E."/>
            <person name="Bogdanov V."/>
            <person name="Penin A."/>
            <person name="Logacheva M."/>
        </authorList>
    </citation>
    <scope>NUCLEOTIDE SEQUENCE</scope>
    <source>
        <strain evidence="6">Hsosn_3</strain>
        <tissue evidence="6">Leaf</tissue>
    </source>
</reference>
<accession>A0AAD8I9Y4</accession>